<feature type="domain" description="Aldehyde oxidase/xanthine dehydrogenase a/b hammerhead" evidence="3">
    <location>
        <begin position="61"/>
        <end position="175"/>
    </location>
</feature>
<dbReference type="InterPro" id="IPR016208">
    <property type="entry name" value="Ald_Oxase/xanthine_DH-like"/>
</dbReference>
<dbReference type="EMBL" id="DOYJ01000102">
    <property type="protein sequence ID" value="HCB75207.1"/>
    <property type="molecule type" value="Genomic_DNA"/>
</dbReference>
<proteinExistence type="predicted"/>
<sequence>MSILDNAKSRAQGLAMAALTKAVALAPDKWIPGSTPDPLIRKQNGHVGKPLSRLDGPLKVAGQARFSAEVALPNMAYAAIVHAGTPKGRIVSLNTTAAEAVAGVVLVMTHRNAPRMNPMPVFMSAAKAAGPDALPILQDDRIHWSGQPVAVVVAETQEIADEAAGLITATFTDEPAVTSFAAARAKGTQQGSFMAQPLRNEIGDAEKTLAAAHFRIDARYTTPRHNHNAIELHALTCEWQDDGVLRIHDTTQMVAQEAWTIGRVFGLSEDKVVVTSPFVGGGFGGKGLWQHQACAAAAAKLAKRPVRLMLSRESVYRIVGGRAPTDQRVALGATAEGKLTALIHTGLTAKSPASPMPEPFILPTRSAYAAETMLLDVKTVEIESLSNTFMRAPGEAVGTFALECAIDELAEVAGIDPIELRLRNEPEKDPVSGLPFSGRHLDAAYRMGAEKFGWDRRSPTPRARREGEWWVGMGCATGTYPYYRMPGGAARITLTGEGATIDIAAHEMGMGTATAATQVAADRLGLSPEAIAFNYGDSTLPGTVMAGGSQQTASIGASIVAAHRALVAELVKLAGNDSPIAGAKPDELSCRDAGLCRADDEAAYESYASILARANRPSVSAEASPPLPLEMMHWSMHSHAAMFAEVRVNAVTGEVRVSRFLGSFDCGRILNPKTAASQFRGGIIMGLGLALMEETQFDERKGRVMNASLAEYHLPVHLDVPDIEVIWTDIPDPHTPMGARGIGEIGITGTGAAVANAIYNAIGKRVRDLPITLDKLL</sequence>
<dbReference type="InterPro" id="IPR008274">
    <property type="entry name" value="AldOxase/xan_DH_MoCoBD1"/>
</dbReference>
<dbReference type="Gene3D" id="3.90.1170.50">
    <property type="entry name" value="Aldehyde oxidase/xanthine dehydrogenase, a/b hammerhead"/>
    <property type="match status" value="1"/>
</dbReference>
<accession>A0A3D0W8X7</accession>
<protein>
    <submittedName>
        <fullName evidence="4">Xanthine dehydrogenase family protein molybdopterin-binding subunit</fullName>
    </submittedName>
</protein>
<dbReference type="GO" id="GO:0005506">
    <property type="term" value="F:iron ion binding"/>
    <property type="evidence" value="ECO:0007669"/>
    <property type="project" value="InterPro"/>
</dbReference>
<dbReference type="Pfam" id="PF20256">
    <property type="entry name" value="MoCoBD_2"/>
    <property type="match status" value="1"/>
</dbReference>
<dbReference type="AlphaFoldDB" id="A0A3D0W8X7"/>
<evidence type="ECO:0000313" key="4">
    <source>
        <dbReference type="EMBL" id="HCB75207.1"/>
    </source>
</evidence>
<name>A0A3D0W8X7_9SPHN</name>
<dbReference type="Pfam" id="PF01315">
    <property type="entry name" value="Ald_Xan_dh_C"/>
    <property type="match status" value="1"/>
</dbReference>
<dbReference type="Pfam" id="PF02738">
    <property type="entry name" value="MoCoBD_1"/>
    <property type="match status" value="1"/>
</dbReference>
<dbReference type="PANTHER" id="PTHR11908">
    <property type="entry name" value="XANTHINE DEHYDROGENASE"/>
    <property type="match status" value="1"/>
</dbReference>
<reference evidence="4 5" key="1">
    <citation type="journal article" date="2018" name="Nat. Biotechnol.">
        <title>A standardized bacterial taxonomy based on genome phylogeny substantially revises the tree of life.</title>
        <authorList>
            <person name="Parks D.H."/>
            <person name="Chuvochina M."/>
            <person name="Waite D.W."/>
            <person name="Rinke C."/>
            <person name="Skarshewski A."/>
            <person name="Chaumeil P.A."/>
            <person name="Hugenholtz P."/>
        </authorList>
    </citation>
    <scope>NUCLEOTIDE SEQUENCE [LARGE SCALE GENOMIC DNA]</scope>
    <source>
        <strain evidence="4">UBA9015</strain>
    </source>
</reference>
<dbReference type="InterPro" id="IPR037165">
    <property type="entry name" value="AldOxase/xan_DH_Mopterin-bd_sf"/>
</dbReference>
<dbReference type="PANTHER" id="PTHR11908:SF132">
    <property type="entry name" value="ALDEHYDE OXIDASE 1-RELATED"/>
    <property type="match status" value="1"/>
</dbReference>
<comment type="caution">
    <text evidence="4">The sequence shown here is derived from an EMBL/GenBank/DDBJ whole genome shotgun (WGS) entry which is preliminary data.</text>
</comment>
<dbReference type="InterPro" id="IPR036856">
    <property type="entry name" value="Ald_Oxase/Xan_DH_a/b_sf"/>
</dbReference>
<evidence type="ECO:0000256" key="2">
    <source>
        <dbReference type="ARBA" id="ARBA00023002"/>
    </source>
</evidence>
<dbReference type="SUPFAM" id="SSF56003">
    <property type="entry name" value="Molybdenum cofactor-binding domain"/>
    <property type="match status" value="1"/>
</dbReference>
<keyword evidence="1" id="KW-0500">Molybdenum</keyword>
<evidence type="ECO:0000256" key="1">
    <source>
        <dbReference type="ARBA" id="ARBA00022505"/>
    </source>
</evidence>
<dbReference type="InterPro" id="IPR000674">
    <property type="entry name" value="Ald_Oxase/Xan_DH_a/b"/>
</dbReference>
<keyword evidence="2" id="KW-0560">Oxidoreductase</keyword>
<evidence type="ECO:0000313" key="5">
    <source>
        <dbReference type="Proteomes" id="UP000262699"/>
    </source>
</evidence>
<dbReference type="Proteomes" id="UP000262699">
    <property type="component" value="Unassembled WGS sequence"/>
</dbReference>
<organism evidence="4 5">
    <name type="scientific">Sphingomonas bacterium</name>
    <dbReference type="NCBI Taxonomy" id="1895847"/>
    <lineage>
        <taxon>Bacteria</taxon>
        <taxon>Pseudomonadati</taxon>
        <taxon>Pseudomonadota</taxon>
        <taxon>Alphaproteobacteria</taxon>
        <taxon>Sphingomonadales</taxon>
        <taxon>Sphingomonadaceae</taxon>
        <taxon>Sphingomonas</taxon>
    </lineage>
</organism>
<dbReference type="InterPro" id="IPR046867">
    <property type="entry name" value="AldOxase/xan_DH_MoCoBD2"/>
</dbReference>
<dbReference type="SUPFAM" id="SSF54665">
    <property type="entry name" value="CO dehydrogenase molybdoprotein N-domain-like"/>
    <property type="match status" value="1"/>
</dbReference>
<evidence type="ECO:0000259" key="3">
    <source>
        <dbReference type="SMART" id="SM01008"/>
    </source>
</evidence>
<gene>
    <name evidence="4" type="ORF">DEP91_03405</name>
</gene>
<dbReference type="SMART" id="SM01008">
    <property type="entry name" value="Ald_Xan_dh_C"/>
    <property type="match status" value="1"/>
</dbReference>
<dbReference type="Gene3D" id="3.30.365.10">
    <property type="entry name" value="Aldehyde oxidase/xanthine dehydrogenase, molybdopterin binding domain"/>
    <property type="match status" value="4"/>
</dbReference>
<dbReference type="GO" id="GO:0016491">
    <property type="term" value="F:oxidoreductase activity"/>
    <property type="evidence" value="ECO:0007669"/>
    <property type="project" value="UniProtKB-KW"/>
</dbReference>